<evidence type="ECO:0000256" key="5">
    <source>
        <dbReference type="PROSITE-ProRule" id="PRU10141"/>
    </source>
</evidence>
<dbReference type="PRINTS" id="PR00109">
    <property type="entry name" value="TYRKINASE"/>
</dbReference>
<name>E4XJ88_OIKDI</name>
<dbReference type="InterPro" id="IPR011009">
    <property type="entry name" value="Kinase-like_dom_sf"/>
</dbReference>
<evidence type="ECO:0000313" key="10">
    <source>
        <dbReference type="Proteomes" id="UP000001307"/>
    </source>
</evidence>
<dbReference type="InterPro" id="IPR001245">
    <property type="entry name" value="Ser-Thr/Tyr_kinase_cat_dom"/>
</dbReference>
<protein>
    <recommendedName>
        <fullName evidence="8">Protein kinase domain-containing protein</fullName>
    </recommendedName>
</protein>
<organism evidence="9">
    <name type="scientific">Oikopleura dioica</name>
    <name type="common">Tunicate</name>
    <dbReference type="NCBI Taxonomy" id="34765"/>
    <lineage>
        <taxon>Eukaryota</taxon>
        <taxon>Metazoa</taxon>
        <taxon>Chordata</taxon>
        <taxon>Tunicata</taxon>
        <taxon>Appendicularia</taxon>
        <taxon>Copelata</taxon>
        <taxon>Oikopleuridae</taxon>
        <taxon>Oikopleura</taxon>
    </lineage>
</organism>
<evidence type="ECO:0000256" key="6">
    <source>
        <dbReference type="SAM" id="Coils"/>
    </source>
</evidence>
<evidence type="ECO:0000259" key="8">
    <source>
        <dbReference type="PROSITE" id="PS50011"/>
    </source>
</evidence>
<keyword evidence="3 5" id="KW-0547">Nucleotide-binding</keyword>
<keyword evidence="2" id="KW-0723">Serine/threonine-protein kinase</keyword>
<dbReference type="Gene3D" id="3.30.200.20">
    <property type="entry name" value="Phosphorylase Kinase, domain 1"/>
    <property type="match status" value="1"/>
</dbReference>
<keyword evidence="2" id="KW-0808">Transferase</keyword>
<dbReference type="Pfam" id="PF07714">
    <property type="entry name" value="PK_Tyr_Ser-Thr"/>
    <property type="match status" value="1"/>
</dbReference>
<keyword evidence="10" id="KW-1185">Reference proteome</keyword>
<dbReference type="PANTHER" id="PTHR24416:SF611">
    <property type="entry name" value="TYROSINE-PROTEIN KINASE TRANSMEMBRANE RECEPTOR ROR"/>
    <property type="match status" value="1"/>
</dbReference>
<dbReference type="GO" id="GO:0005886">
    <property type="term" value="C:plasma membrane"/>
    <property type="evidence" value="ECO:0007669"/>
    <property type="project" value="TreeGrafter"/>
</dbReference>
<dbReference type="InParanoid" id="E4XJ88"/>
<dbReference type="InterPro" id="IPR017441">
    <property type="entry name" value="Protein_kinase_ATP_BS"/>
</dbReference>
<feature type="region of interest" description="Disordered" evidence="7">
    <location>
        <begin position="11"/>
        <end position="30"/>
    </location>
</feature>
<dbReference type="AlphaFoldDB" id="E4XJ88"/>
<feature type="coiled-coil region" evidence="6">
    <location>
        <begin position="357"/>
        <end position="406"/>
    </location>
</feature>
<keyword evidence="2" id="KW-0418">Kinase</keyword>
<dbReference type="SMART" id="SM00220">
    <property type="entry name" value="S_TKc"/>
    <property type="match status" value="1"/>
</dbReference>
<gene>
    <name evidence="9" type="ORF">GSOID_T00012676001</name>
</gene>
<dbReference type="SUPFAM" id="SSF56112">
    <property type="entry name" value="Protein kinase-like (PK-like)"/>
    <property type="match status" value="1"/>
</dbReference>
<sequence>MSDSDFTVRYDAERHQISTNATVDPPPLPPRQLPANNYRAFLDNGPSWSRDANLNTIRRSEVHLQQCIGAGGFGKVYRATIYPAGRESYETAVKIPHQSQSEDPYGLRSEALIFSMLDHTNILRMLGLIVEGPNDQGIALEFCSGGALNQWLKQHKERLHLQQSIQWCLQIGKGMEYLHKRAPASFLHRDLKSSNILLLYSGATCPSKQVLKISDFGLARARREQQSHEEFTTAGTYAWMAPESIRSSNFSPASDVWSFGVLVWEILTGEAPYRGMEPLQVALAVAQRQLRLPVPESIPQILASIMRNCWEEEPNSRPEFDAIVVRLDCAQKELSVYDNQDSVNLQTTMRKQVCGMLEDLKEKAGELRTKEVELKEREMAVLRRHKDLEQREMDVVQREIKLLLKEKEIDHRSSQSKEKKKDKHRKLGPIISRPRTFEHIVSVKPRDGGLQVVEPRAKTWGHRNGELAAAQIRQLSSSTSAQGLIFTPSYQCRTLRVVKLNRIKFIVSPMENL</sequence>
<dbReference type="GO" id="GO:0007169">
    <property type="term" value="P:cell surface receptor protein tyrosine kinase signaling pathway"/>
    <property type="evidence" value="ECO:0007669"/>
    <property type="project" value="TreeGrafter"/>
</dbReference>
<dbReference type="InterPro" id="IPR008271">
    <property type="entry name" value="Ser/Thr_kinase_AS"/>
</dbReference>
<feature type="binding site" evidence="5">
    <location>
        <position position="94"/>
    </location>
    <ligand>
        <name>ATP</name>
        <dbReference type="ChEBI" id="CHEBI:30616"/>
    </ligand>
</feature>
<dbReference type="EMBL" id="FN653059">
    <property type="protein sequence ID" value="CBY10531.1"/>
    <property type="molecule type" value="Genomic_DNA"/>
</dbReference>
<dbReference type="PROSITE" id="PS00107">
    <property type="entry name" value="PROTEIN_KINASE_ATP"/>
    <property type="match status" value="1"/>
</dbReference>
<dbReference type="InterPro" id="IPR000719">
    <property type="entry name" value="Prot_kinase_dom"/>
</dbReference>
<dbReference type="GO" id="GO:0005524">
    <property type="term" value="F:ATP binding"/>
    <property type="evidence" value="ECO:0007669"/>
    <property type="project" value="UniProtKB-UniRule"/>
</dbReference>
<evidence type="ECO:0000256" key="7">
    <source>
        <dbReference type="SAM" id="MobiDB-lite"/>
    </source>
</evidence>
<reference evidence="9" key="1">
    <citation type="journal article" date="2010" name="Science">
        <title>Plasticity of animal genome architecture unmasked by rapid evolution of a pelagic tunicate.</title>
        <authorList>
            <person name="Denoeud F."/>
            <person name="Henriet S."/>
            <person name="Mungpakdee S."/>
            <person name="Aury J.M."/>
            <person name="Da Silva C."/>
            <person name="Brinkmann H."/>
            <person name="Mikhaleva J."/>
            <person name="Olsen L.C."/>
            <person name="Jubin C."/>
            <person name="Canestro C."/>
            <person name="Bouquet J.M."/>
            <person name="Danks G."/>
            <person name="Poulain J."/>
            <person name="Campsteijn C."/>
            <person name="Adamski M."/>
            <person name="Cross I."/>
            <person name="Yadetie F."/>
            <person name="Muffato M."/>
            <person name="Louis A."/>
            <person name="Butcher S."/>
            <person name="Tsagkogeorga G."/>
            <person name="Konrad A."/>
            <person name="Singh S."/>
            <person name="Jensen M.F."/>
            <person name="Cong E.H."/>
            <person name="Eikeseth-Otteraa H."/>
            <person name="Noel B."/>
            <person name="Anthouard V."/>
            <person name="Porcel B.M."/>
            <person name="Kachouri-Lafond R."/>
            <person name="Nishino A."/>
            <person name="Ugolini M."/>
            <person name="Chourrout P."/>
            <person name="Nishida H."/>
            <person name="Aasland R."/>
            <person name="Huzurbazar S."/>
            <person name="Westhof E."/>
            <person name="Delsuc F."/>
            <person name="Lehrach H."/>
            <person name="Reinhardt R."/>
            <person name="Weissenbach J."/>
            <person name="Roy S.W."/>
            <person name="Artiguenave F."/>
            <person name="Postlethwait J.H."/>
            <person name="Manak J.R."/>
            <person name="Thompson E.M."/>
            <person name="Jaillon O."/>
            <person name="Du Pasquier L."/>
            <person name="Boudinot P."/>
            <person name="Liberles D.A."/>
            <person name="Volff J.N."/>
            <person name="Philippe H."/>
            <person name="Lenhard B."/>
            <person name="Roest Crollius H."/>
            <person name="Wincker P."/>
            <person name="Chourrout D."/>
        </authorList>
    </citation>
    <scope>NUCLEOTIDE SEQUENCE [LARGE SCALE GENOMIC DNA]</scope>
</reference>
<evidence type="ECO:0000256" key="2">
    <source>
        <dbReference type="ARBA" id="ARBA00022527"/>
    </source>
</evidence>
<comment type="subcellular location">
    <subcellularLocation>
        <location evidence="1">Membrane</location>
        <topology evidence="1">Single-pass type I membrane protein</topology>
    </subcellularLocation>
</comment>
<evidence type="ECO:0000256" key="4">
    <source>
        <dbReference type="ARBA" id="ARBA00022840"/>
    </source>
</evidence>
<dbReference type="Proteomes" id="UP000001307">
    <property type="component" value="Unassembled WGS sequence"/>
</dbReference>
<dbReference type="Gene3D" id="1.10.510.10">
    <property type="entry name" value="Transferase(Phosphotransferase) domain 1"/>
    <property type="match status" value="1"/>
</dbReference>
<feature type="domain" description="Protein kinase" evidence="8">
    <location>
        <begin position="62"/>
        <end position="334"/>
    </location>
</feature>
<dbReference type="OrthoDB" id="339325at2759"/>
<evidence type="ECO:0000256" key="1">
    <source>
        <dbReference type="ARBA" id="ARBA00004479"/>
    </source>
</evidence>
<dbReference type="PANTHER" id="PTHR24416">
    <property type="entry name" value="TYROSINE-PROTEIN KINASE RECEPTOR"/>
    <property type="match status" value="1"/>
</dbReference>
<dbReference type="PROSITE" id="PS00108">
    <property type="entry name" value="PROTEIN_KINASE_ST"/>
    <property type="match status" value="1"/>
</dbReference>
<dbReference type="GO" id="GO:0004714">
    <property type="term" value="F:transmembrane receptor protein tyrosine kinase activity"/>
    <property type="evidence" value="ECO:0007669"/>
    <property type="project" value="TreeGrafter"/>
</dbReference>
<keyword evidence="4 5" id="KW-0067">ATP-binding</keyword>
<dbReference type="PROSITE" id="PS50011">
    <property type="entry name" value="PROTEIN_KINASE_DOM"/>
    <property type="match status" value="1"/>
</dbReference>
<proteinExistence type="predicted"/>
<dbReference type="GO" id="GO:0043235">
    <property type="term" value="C:receptor complex"/>
    <property type="evidence" value="ECO:0007669"/>
    <property type="project" value="TreeGrafter"/>
</dbReference>
<evidence type="ECO:0000256" key="3">
    <source>
        <dbReference type="ARBA" id="ARBA00022741"/>
    </source>
</evidence>
<evidence type="ECO:0000313" key="9">
    <source>
        <dbReference type="EMBL" id="CBY10531.1"/>
    </source>
</evidence>
<dbReference type="GO" id="GO:0004674">
    <property type="term" value="F:protein serine/threonine kinase activity"/>
    <property type="evidence" value="ECO:0007669"/>
    <property type="project" value="UniProtKB-KW"/>
</dbReference>
<accession>E4XJ88</accession>
<dbReference type="InterPro" id="IPR050122">
    <property type="entry name" value="RTK"/>
</dbReference>
<keyword evidence="6" id="KW-0175">Coiled coil</keyword>